<evidence type="ECO:0000256" key="11">
    <source>
        <dbReference type="ARBA" id="ARBA00023136"/>
    </source>
</evidence>
<accession>A0ABW7HFZ6</accession>
<keyword evidence="4" id="KW-0645">Protease</keyword>
<comment type="subcellular location">
    <subcellularLocation>
        <location evidence="2">Cell membrane</location>
        <topology evidence="2">Multi-pass membrane protein</topology>
    </subcellularLocation>
</comment>
<dbReference type="CDD" id="cd07328">
    <property type="entry name" value="M48_Ste24p_like"/>
    <property type="match status" value="1"/>
</dbReference>
<comment type="caution">
    <text evidence="14">The sequence shown here is derived from an EMBL/GenBank/DDBJ whole genome shotgun (WGS) entry which is preliminary data.</text>
</comment>
<name>A0ABW7HFZ6_9BURK</name>
<dbReference type="PANTHER" id="PTHR43221:SF1">
    <property type="entry name" value="PROTEASE HTPX"/>
    <property type="match status" value="1"/>
</dbReference>
<evidence type="ECO:0000256" key="4">
    <source>
        <dbReference type="ARBA" id="ARBA00022670"/>
    </source>
</evidence>
<evidence type="ECO:0000313" key="15">
    <source>
        <dbReference type="Proteomes" id="UP001606134"/>
    </source>
</evidence>
<evidence type="ECO:0000256" key="2">
    <source>
        <dbReference type="ARBA" id="ARBA00004651"/>
    </source>
</evidence>
<dbReference type="EMBL" id="JBIGIC010000010">
    <property type="protein sequence ID" value="MFG6488839.1"/>
    <property type="molecule type" value="Genomic_DNA"/>
</dbReference>
<evidence type="ECO:0000256" key="12">
    <source>
        <dbReference type="SAM" id="Phobius"/>
    </source>
</evidence>
<evidence type="ECO:0000256" key="7">
    <source>
        <dbReference type="ARBA" id="ARBA00022801"/>
    </source>
</evidence>
<dbReference type="EC" id="3.4.24.-" evidence="14"/>
<comment type="cofactor">
    <cofactor evidence="1">
        <name>Zn(2+)</name>
        <dbReference type="ChEBI" id="CHEBI:29105"/>
    </cofactor>
</comment>
<gene>
    <name evidence="14" type="ORF">ACG04R_19290</name>
</gene>
<keyword evidence="3" id="KW-1003">Cell membrane</keyword>
<dbReference type="Gene3D" id="3.30.2010.10">
    <property type="entry name" value="Metalloproteases ('zincins'), catalytic domain"/>
    <property type="match status" value="1"/>
</dbReference>
<evidence type="ECO:0000313" key="14">
    <source>
        <dbReference type="EMBL" id="MFG6488839.1"/>
    </source>
</evidence>
<dbReference type="InterPro" id="IPR050083">
    <property type="entry name" value="HtpX_protease"/>
</dbReference>
<evidence type="ECO:0000256" key="1">
    <source>
        <dbReference type="ARBA" id="ARBA00001947"/>
    </source>
</evidence>
<reference evidence="14 15" key="1">
    <citation type="submission" date="2024-08" db="EMBL/GenBank/DDBJ databases">
        <authorList>
            <person name="Lu H."/>
        </authorList>
    </citation>
    <scope>NUCLEOTIDE SEQUENCE [LARGE SCALE GENOMIC DNA]</scope>
    <source>
        <strain evidence="14 15">BYS78W</strain>
    </source>
</reference>
<feature type="transmembrane region" description="Helical" evidence="12">
    <location>
        <begin position="26"/>
        <end position="49"/>
    </location>
</feature>
<dbReference type="RefSeq" id="WP_394414522.1">
    <property type="nucleotide sequence ID" value="NZ_JBIGIC010000010.1"/>
</dbReference>
<feature type="transmembrane region" description="Helical" evidence="12">
    <location>
        <begin position="65"/>
        <end position="87"/>
    </location>
</feature>
<evidence type="ECO:0000256" key="6">
    <source>
        <dbReference type="ARBA" id="ARBA00022723"/>
    </source>
</evidence>
<keyword evidence="5 12" id="KW-0812">Transmembrane</keyword>
<organism evidence="14 15">
    <name type="scientific">Pelomonas candidula</name>
    <dbReference type="NCBI Taxonomy" id="3299025"/>
    <lineage>
        <taxon>Bacteria</taxon>
        <taxon>Pseudomonadati</taxon>
        <taxon>Pseudomonadota</taxon>
        <taxon>Betaproteobacteria</taxon>
        <taxon>Burkholderiales</taxon>
        <taxon>Sphaerotilaceae</taxon>
        <taxon>Roseateles</taxon>
    </lineage>
</organism>
<evidence type="ECO:0000256" key="8">
    <source>
        <dbReference type="ARBA" id="ARBA00022833"/>
    </source>
</evidence>
<feature type="domain" description="Peptidase M48" evidence="13">
    <location>
        <begin position="154"/>
        <end position="367"/>
    </location>
</feature>
<dbReference type="Pfam" id="PF01435">
    <property type="entry name" value="Peptidase_M48"/>
    <property type="match status" value="1"/>
</dbReference>
<dbReference type="GO" id="GO:0008237">
    <property type="term" value="F:metallopeptidase activity"/>
    <property type="evidence" value="ECO:0007669"/>
    <property type="project" value="UniProtKB-KW"/>
</dbReference>
<evidence type="ECO:0000256" key="10">
    <source>
        <dbReference type="ARBA" id="ARBA00023049"/>
    </source>
</evidence>
<keyword evidence="10 14" id="KW-0482">Metalloprotease</keyword>
<protein>
    <submittedName>
        <fullName evidence="14">M48 family metalloprotease</fullName>
        <ecNumber evidence="14">3.4.24.-</ecNumber>
    </submittedName>
</protein>
<keyword evidence="6" id="KW-0479">Metal-binding</keyword>
<keyword evidence="9 12" id="KW-1133">Transmembrane helix</keyword>
<dbReference type="PANTHER" id="PTHR43221">
    <property type="entry name" value="PROTEASE HTPX"/>
    <property type="match status" value="1"/>
</dbReference>
<evidence type="ECO:0000256" key="5">
    <source>
        <dbReference type="ARBA" id="ARBA00022692"/>
    </source>
</evidence>
<dbReference type="InterPro" id="IPR001915">
    <property type="entry name" value="Peptidase_M48"/>
</dbReference>
<sequence>MQQQQPAGSLPAVTPAPTPRSYQLRAWGAVASLIGFLGAYLGLAGWFAWTAWRLGRGALAGRNDALWAGLVALCAALLAVFMLKALFFRQKRAEDHAFEIQPADQPALFAELHAIADAVGAPRPHRVLVSARVNAAVFYDLSPLNLLFPTKKNLEIGLGLVNVLTRSELRAVLAHEFGHFAQRAMAVGRWVYVAQQIAARLVAQRDMLDRFLQALSGFDFRIAWVGWLLSLIVWAIRSLVDSVFTGVQLLQRSLGREMEYGADAVAVALTGSDALIHALYKLQTADGDWERAAGIAAELKAREQGVGDLFTLQAEVARRTARMLDDERYGQLPPQGAGPARLFDTADSAVPQMWRTHPLNHEREARAKADYRSGDIDERSAWTLFDNAAALRAQVSRRLFETPESAPLLDDAALQALLDERFGGELARPRYRGAYLGRALTRHAAEPGQLTGDLPAEADGIRRLASLYPASLGEAVRRWRRLDADKEPAEHARLQEQLRRHDRAAREAHLALARTLGDGSEARLRGLLAQLHYAEHTAANLRDLRGVLAHTVRVLTAGRITNDVRDRVLRAAGELHEGLLDLYGHAGLLQLDAATLKRMEVESWRAALGTLKLDAPDYGNLGGWLNVIDSWMDLAEHALDRLRAAVLGELLDAEARVARGEAHAPADGDPVPAAPPRYAVLLEGAERPRTLKPNLWARFLAAQGAGATAARVAVAGGIVAGVLGFGGGYGDITVQVLNGLDRTVRVKLGGAGAVTLPPYGSTTVDLAPDEHLAVDAQTEQGEAIEHFEVALDHGPGRQVYNVAGAAPLVELTYTYGRNVQTPPPQVIGTPRWSGSRADVFFADPPQSVSVKAGQTETRRVLYSGADAVPGLQLDLLRGDATAAERLGELHLRWDRRDSPVRFVWLSQLRGRPAHDKLLAAALAREPASIELQRERFDTLRAAELQPLCDELGRRATAPGAEGDLVYLAARCLPDGPQRDTALQAGLRHFPQHAWLAYGAAWAEAGAANWRVALRDYELARAEPTLAPFASIEANRLRRLLEEKPLPADAERMGPPSRLQAAFGMQVRAASLVFEPEAYQQLAQGRPDRAAAADSSPSAHLLRLAAASDGASAELRQRAAALPGAEGLDSQTWWTALALAEREGWPAPQAEPAALQGIEPGQLRRMEDFRAALRSPATLSSAEKHLQGLSLELRGQAYSMAVMRLGERAPPAWREGAKRLLLSHERPYFN</sequence>
<dbReference type="Proteomes" id="UP001606134">
    <property type="component" value="Unassembled WGS sequence"/>
</dbReference>
<evidence type="ECO:0000256" key="3">
    <source>
        <dbReference type="ARBA" id="ARBA00022475"/>
    </source>
</evidence>
<keyword evidence="11 12" id="KW-0472">Membrane</keyword>
<keyword evidence="8" id="KW-0862">Zinc</keyword>
<feature type="transmembrane region" description="Helical" evidence="12">
    <location>
        <begin position="218"/>
        <end position="236"/>
    </location>
</feature>
<evidence type="ECO:0000256" key="9">
    <source>
        <dbReference type="ARBA" id="ARBA00022989"/>
    </source>
</evidence>
<proteinExistence type="predicted"/>
<evidence type="ECO:0000259" key="13">
    <source>
        <dbReference type="Pfam" id="PF01435"/>
    </source>
</evidence>
<keyword evidence="15" id="KW-1185">Reference proteome</keyword>
<keyword evidence="7 14" id="KW-0378">Hydrolase</keyword>